<evidence type="ECO:0000313" key="2">
    <source>
        <dbReference type="EMBL" id="CAK7264316.1"/>
    </source>
</evidence>
<feature type="region of interest" description="Disordered" evidence="1">
    <location>
        <begin position="1"/>
        <end position="94"/>
    </location>
</feature>
<protein>
    <submittedName>
        <fullName evidence="2">Uncharacterized protein</fullName>
    </submittedName>
</protein>
<name>A0ABP0DBP9_9PEZI</name>
<dbReference type="Proteomes" id="UP001642501">
    <property type="component" value="Unassembled WGS sequence"/>
</dbReference>
<evidence type="ECO:0000256" key="1">
    <source>
        <dbReference type="SAM" id="MobiDB-lite"/>
    </source>
</evidence>
<sequence length="171" mass="18833">MPVDTQLVAPAMSASSSRASNLSDLWSAESSRRGSNASSIYPPSTSDSDTSLLYEKQIPLLTTGGVPMTASTSEGGHRLTHTAQPTPTPLRRPLKFTTDPLERFYPKPEMTIDLGAALAREPLKWSLGHWKKNARDVATPALTHEASKQRFEDAKNELRRAQRDMAFKPSR</sequence>
<gene>
    <name evidence="2" type="ORF">SEPCBS57363_001019</name>
</gene>
<keyword evidence="3" id="KW-1185">Reference proteome</keyword>
<feature type="compositionally biased region" description="Low complexity" evidence="1">
    <location>
        <begin position="9"/>
        <end position="23"/>
    </location>
</feature>
<reference evidence="2 3" key="1">
    <citation type="submission" date="2024-01" db="EMBL/GenBank/DDBJ databases">
        <authorList>
            <person name="Allen C."/>
            <person name="Tagirdzhanova G."/>
        </authorList>
    </citation>
    <scope>NUCLEOTIDE SEQUENCE [LARGE SCALE GENOMIC DNA]</scope>
    <source>
        <strain evidence="2 3">CBS 573.63</strain>
    </source>
</reference>
<proteinExistence type="predicted"/>
<comment type="caution">
    <text evidence="2">The sequence shown here is derived from an EMBL/GenBank/DDBJ whole genome shotgun (WGS) entry which is preliminary data.</text>
</comment>
<accession>A0ABP0DBP9</accession>
<evidence type="ECO:0000313" key="3">
    <source>
        <dbReference type="Proteomes" id="UP001642501"/>
    </source>
</evidence>
<feature type="compositionally biased region" description="Polar residues" evidence="1">
    <location>
        <begin position="33"/>
        <end position="51"/>
    </location>
</feature>
<organism evidence="2 3">
    <name type="scientific">Sporothrix epigloea</name>
    <dbReference type="NCBI Taxonomy" id="1892477"/>
    <lineage>
        <taxon>Eukaryota</taxon>
        <taxon>Fungi</taxon>
        <taxon>Dikarya</taxon>
        <taxon>Ascomycota</taxon>
        <taxon>Pezizomycotina</taxon>
        <taxon>Sordariomycetes</taxon>
        <taxon>Sordariomycetidae</taxon>
        <taxon>Ophiostomatales</taxon>
        <taxon>Ophiostomataceae</taxon>
        <taxon>Sporothrix</taxon>
    </lineage>
</organism>
<dbReference type="EMBL" id="CAWUOM010000009">
    <property type="protein sequence ID" value="CAK7264316.1"/>
    <property type="molecule type" value="Genomic_DNA"/>
</dbReference>